<dbReference type="KEGG" id="vg:27246481"/>
<organism evidence="1 2">
    <name type="scientific">Tilapia lake virus</name>
    <dbReference type="NCBI Taxonomy" id="1549864"/>
    <lineage>
        <taxon>Viruses</taxon>
        <taxon>Riboviria</taxon>
        <taxon>Orthornavirae</taxon>
        <taxon>Negarnaviricota</taxon>
        <taxon>Polyploviricotina</taxon>
        <taxon>Insthoviricetes</taxon>
        <taxon>Articulavirales</taxon>
        <taxon>Amnoonviridae</taxon>
        <taxon>Tilapinevirus</taxon>
        <taxon>Tilapinevirus tilapiae</taxon>
    </lineage>
</organism>
<dbReference type="RefSeq" id="YP_009246479.1">
    <property type="nucleotide sequence ID" value="NC_029924.1"/>
</dbReference>
<protein>
    <submittedName>
        <fullName evidence="1">Uncharacterized protein</fullName>
    </submittedName>
</protein>
<accession>A0A142I7Z7</accession>
<reference evidence="1 2" key="1">
    <citation type="journal article" date="2014" name="J. Clin. Microbiol.">
        <title>Identification of a novel RNA virus lethal to tilapia.</title>
        <authorList>
            <person name="Eyngor M."/>
            <person name="Zamostiano R."/>
            <person name="Kembou Tsofack J.E."/>
            <person name="Berkowitz A."/>
            <person name="Bercovier H."/>
            <person name="Tinman S."/>
            <person name="Lev M."/>
            <person name="Hurvitz A."/>
            <person name="Galeotti M."/>
            <person name="Bacharach E."/>
            <person name="Eldar A."/>
        </authorList>
    </citation>
    <scope>NUCLEOTIDE SEQUENCE [LARGE SCALE GENOMIC DNA]</scope>
    <source>
        <strain evidence="1">Til-4-2011</strain>
    </source>
</reference>
<evidence type="ECO:0000313" key="2">
    <source>
        <dbReference type="Proteomes" id="UP000201867"/>
    </source>
</evidence>
<proteinExistence type="predicted"/>
<dbReference type="EMBL" id="KU751820">
    <property type="protein sequence ID" value="AMR44599.1"/>
    <property type="molecule type" value="Genomic_RNA"/>
</dbReference>
<dbReference type="GeneID" id="27246481"/>
<name>A0A142I7Z7_9VIRU</name>
<keyword evidence="2" id="KW-1185">Reference proteome</keyword>
<dbReference type="Proteomes" id="UP000201867">
    <property type="component" value="Genome"/>
</dbReference>
<sequence>MSYKIGELERIITRKNTLPKDSGSQTGLFHRLLLEHYSGASNVWFFCATGFTPNTNGTTWIVLTSHPTDGGEKVPLKWKYEVSPGLPVRRVLAQEGTAVRGPKGAYLVKGDMHLCSTTFYTRREAKYWLCAPSPKFPHWTKRSALVTSTRPLTELSRVATYLEAISKGATDVNESWCSYHRVGLVPIPKGITFEL</sequence>
<reference evidence="2" key="2">
    <citation type="journal article" date="2016" name="MBio">
        <title>Characterization of a Novel Orthomyxo-like Virus Causing Mass Die-Offs of Tilapia.</title>
        <authorList>
            <person name="Bacharach E."/>
            <person name="Mishra N."/>
            <person name="Briese T."/>
            <person name="Zody M.C."/>
            <person name="Kembou Tsofack J.E."/>
            <person name="Zamostiano R."/>
            <person name="Berkowitz A."/>
            <person name="Ng J."/>
            <person name="Nitido A."/>
            <person name="Corvelo A."/>
            <person name="Toussaint N.C."/>
            <person name="Abel Nielsen S.C."/>
            <person name="Hornig M."/>
            <person name="Del Pozo J."/>
            <person name="Bloom T."/>
            <person name="Ferguson H."/>
            <person name="Eldar A."/>
            <person name="Lipkin W.I."/>
        </authorList>
    </citation>
    <scope>NUCLEOTIDE SEQUENCE [LARGE SCALE GENOMIC DNA]</scope>
</reference>
<evidence type="ECO:0000313" key="1">
    <source>
        <dbReference type="EMBL" id="AMR44599.1"/>
    </source>
</evidence>